<dbReference type="Gene3D" id="2.130.10.10">
    <property type="entry name" value="YVTN repeat-like/Quinoprotein amine dehydrogenase"/>
    <property type="match status" value="1"/>
</dbReference>
<proteinExistence type="predicted"/>
<evidence type="ECO:0000313" key="2">
    <source>
        <dbReference type="Proteomes" id="UP000214588"/>
    </source>
</evidence>
<name>A0A226BYE8_9FIRM</name>
<dbReference type="Proteomes" id="UP000214588">
    <property type="component" value="Unassembled WGS sequence"/>
</dbReference>
<dbReference type="AlphaFoldDB" id="A0A226BYE8"/>
<gene>
    <name evidence="1" type="ORF">CDO51_10035</name>
</gene>
<accession>A0A226BYE8</accession>
<dbReference type="EMBL" id="NIQC01000025">
    <property type="protein sequence ID" value="OWZ83160.1"/>
    <property type="molecule type" value="Genomic_DNA"/>
</dbReference>
<keyword evidence="2" id="KW-1185">Reference proteome</keyword>
<dbReference type="SUPFAM" id="SSF110296">
    <property type="entry name" value="Oligoxyloglucan reducing end-specific cellobiohydrolase"/>
    <property type="match status" value="1"/>
</dbReference>
<evidence type="ECO:0000313" key="1">
    <source>
        <dbReference type="EMBL" id="OWZ83160.1"/>
    </source>
</evidence>
<sequence>MTLNKKIILIFTIIFNLLLVNSCSNNQEKDLPKEITYESDSEIIADPKGTLDIVSVENYEPATKPTSVGIDGMIYGTGHKNTLWRANNAFEEMEIKTDDNVYDFKSDGYGTPYFVTKTASGYVVVTDGEGEKNRGAIYYSEEFDRDYTLKKEFTSDHTPIMFGNTWYHGEYKPEQIVLIAERGDGKGKLWATFDGGKSWDNIRTAEMYDDEYQLHHHTAVYDPYQGRIWNSQGDGPNASIYISDDMGKSWRDISVETELDHTQLQPTLLAPTIHTLIYGGDSGGTRVGLLEIPRDKEFENNEENFQLKRAIGVWDQQPTYRQYATAPYAKDGSEIYIALPSMYDDEKPVFIVGSGDHGRTFHLLATHHSEPLEYGEQLSHGIVGPDKDGYLYGIWDTAANKKAMVVFDPPDWETISLD</sequence>
<dbReference type="InterPro" id="IPR015943">
    <property type="entry name" value="WD40/YVTN_repeat-like_dom_sf"/>
</dbReference>
<protein>
    <recommendedName>
        <fullName evidence="3">Sortilin N-terminal domain-containing protein</fullName>
    </recommendedName>
</protein>
<dbReference type="OrthoDB" id="9757947at2"/>
<comment type="caution">
    <text evidence="1">The sequence shown here is derived from an EMBL/GenBank/DDBJ whole genome shotgun (WGS) entry which is preliminary data.</text>
</comment>
<reference evidence="1 2" key="1">
    <citation type="submission" date="2017-06" db="EMBL/GenBank/DDBJ databases">
        <title>Draft Genome Sequence of Natranaerobius trueperi halophilic, alkalithermophilic bacteria from soda lakes.</title>
        <authorList>
            <person name="Zhao B."/>
        </authorList>
    </citation>
    <scope>NUCLEOTIDE SEQUENCE [LARGE SCALE GENOMIC DNA]</scope>
    <source>
        <strain evidence="1 2">DSM 18760</strain>
    </source>
</reference>
<dbReference type="RefSeq" id="WP_089024132.1">
    <property type="nucleotide sequence ID" value="NZ_NIQC01000025.1"/>
</dbReference>
<organism evidence="1 2">
    <name type="scientific">Natranaerobius trueperi</name>
    <dbReference type="NCBI Taxonomy" id="759412"/>
    <lineage>
        <taxon>Bacteria</taxon>
        <taxon>Bacillati</taxon>
        <taxon>Bacillota</taxon>
        <taxon>Clostridia</taxon>
        <taxon>Natranaerobiales</taxon>
        <taxon>Natranaerobiaceae</taxon>
        <taxon>Natranaerobius</taxon>
    </lineage>
</organism>
<evidence type="ECO:0008006" key="3">
    <source>
        <dbReference type="Google" id="ProtNLM"/>
    </source>
</evidence>